<comment type="function">
    <text evidence="7">Participates in the barrier function of the cell envelope.</text>
</comment>
<dbReference type="PANTHER" id="PTHR30336">
    <property type="entry name" value="INNER MEMBRANE PROTEIN, PROBABLE PERMEASE"/>
    <property type="match status" value="1"/>
</dbReference>
<feature type="domain" description="DUF218" evidence="8">
    <location>
        <begin position="52"/>
        <end position="181"/>
    </location>
</feature>
<dbReference type="GO" id="GO:0005886">
    <property type="term" value="C:plasma membrane"/>
    <property type="evidence" value="ECO:0007669"/>
    <property type="project" value="UniProtKB-SubCell"/>
</dbReference>
<dbReference type="RefSeq" id="WP_105532925.1">
    <property type="nucleotide sequence ID" value="NZ_PUGF01000016.1"/>
</dbReference>
<dbReference type="PROSITE" id="PS51257">
    <property type="entry name" value="PROKAR_LIPOPROTEIN"/>
    <property type="match status" value="1"/>
</dbReference>
<keyword evidence="3" id="KW-0997">Cell inner membrane</keyword>
<dbReference type="InterPro" id="IPR051599">
    <property type="entry name" value="Cell_Envelope_Assoc"/>
</dbReference>
<dbReference type="AlphaFoldDB" id="A0A2S9GWG3"/>
<keyword evidence="4" id="KW-0812">Transmembrane</keyword>
<reference evidence="9 10" key="1">
    <citation type="submission" date="2018-02" db="EMBL/GenBank/DDBJ databases">
        <title>Solimicrobium silvestre gen. nov., sp. nov., isolated from alpine forest soil.</title>
        <authorList>
            <person name="Margesin R."/>
            <person name="Albuquerque L."/>
            <person name="Zhang D.-C."/>
            <person name="Froufe H.J.C."/>
            <person name="Severino R."/>
            <person name="Roxo I."/>
            <person name="Egas C."/>
            <person name="Da Costa M.S."/>
        </authorList>
    </citation>
    <scope>NUCLEOTIDE SEQUENCE [LARGE SCALE GENOMIC DNA]</scope>
    <source>
        <strain evidence="9 10">S20-91</strain>
    </source>
</reference>
<keyword evidence="6" id="KW-0472">Membrane</keyword>
<protein>
    <submittedName>
        <fullName evidence="9">Putative membrane protein</fullName>
    </submittedName>
</protein>
<name>A0A2S9GWG3_9BURK</name>
<organism evidence="9 10">
    <name type="scientific">Solimicrobium silvestre</name>
    <dbReference type="NCBI Taxonomy" id="2099400"/>
    <lineage>
        <taxon>Bacteria</taxon>
        <taxon>Pseudomonadati</taxon>
        <taxon>Pseudomonadota</taxon>
        <taxon>Betaproteobacteria</taxon>
        <taxon>Burkholderiales</taxon>
        <taxon>Oxalobacteraceae</taxon>
        <taxon>Solimicrobium</taxon>
    </lineage>
</organism>
<keyword evidence="2" id="KW-1003">Cell membrane</keyword>
<dbReference type="EMBL" id="PUGF01000016">
    <property type="protein sequence ID" value="PRC92038.1"/>
    <property type="molecule type" value="Genomic_DNA"/>
</dbReference>
<evidence type="ECO:0000256" key="1">
    <source>
        <dbReference type="ARBA" id="ARBA00004377"/>
    </source>
</evidence>
<dbReference type="PANTHER" id="PTHR30336:SF0">
    <property type="entry name" value="PROTEIN SANA"/>
    <property type="match status" value="1"/>
</dbReference>
<evidence type="ECO:0000313" key="9">
    <source>
        <dbReference type="EMBL" id="PRC92038.1"/>
    </source>
</evidence>
<gene>
    <name evidence="9" type="ORF">S2091_3173</name>
</gene>
<dbReference type="Proteomes" id="UP000237839">
    <property type="component" value="Unassembled WGS sequence"/>
</dbReference>
<evidence type="ECO:0000256" key="3">
    <source>
        <dbReference type="ARBA" id="ARBA00022519"/>
    </source>
</evidence>
<accession>A0A2S9GWG3</accession>
<sequence length="225" mass="24864">MMTKRFICWCVVGSIGLLISCAMLIIVLADWRISDVAKNKIVAQAEQVVDQDVVLVLGTSPQIGSKPNYFYVERIRAVVQLWQLGKVRAVLVSGDNSTPHYNEPDRMKRDLVAAGIPPEFITCDYAGLRTYDSIARAGKIFGLKRVVIVSQREHLERALYLASAMHLDATGLAAADAPNWWQVRQQVREALARVKAMLDIAVELPPKHLGLPIVVPLAPKLATSI</sequence>
<dbReference type="OrthoDB" id="9782395at2"/>
<evidence type="ECO:0000256" key="4">
    <source>
        <dbReference type="ARBA" id="ARBA00022692"/>
    </source>
</evidence>
<comment type="caution">
    <text evidence="9">The sequence shown here is derived from an EMBL/GenBank/DDBJ whole genome shotgun (WGS) entry which is preliminary data.</text>
</comment>
<keyword evidence="10" id="KW-1185">Reference proteome</keyword>
<comment type="subcellular location">
    <subcellularLocation>
        <location evidence="1">Cell inner membrane</location>
        <topology evidence="1">Single-pass membrane protein</topology>
    </subcellularLocation>
</comment>
<evidence type="ECO:0000256" key="2">
    <source>
        <dbReference type="ARBA" id="ARBA00022475"/>
    </source>
</evidence>
<evidence type="ECO:0000259" key="8">
    <source>
        <dbReference type="Pfam" id="PF02698"/>
    </source>
</evidence>
<keyword evidence="5" id="KW-1133">Transmembrane helix</keyword>
<proteinExistence type="predicted"/>
<dbReference type="Pfam" id="PF02698">
    <property type="entry name" value="DUF218"/>
    <property type="match status" value="1"/>
</dbReference>
<dbReference type="InterPro" id="IPR003848">
    <property type="entry name" value="DUF218"/>
</dbReference>
<evidence type="ECO:0000256" key="6">
    <source>
        <dbReference type="ARBA" id="ARBA00023136"/>
    </source>
</evidence>
<evidence type="ECO:0000313" key="10">
    <source>
        <dbReference type="Proteomes" id="UP000237839"/>
    </source>
</evidence>
<evidence type="ECO:0000256" key="5">
    <source>
        <dbReference type="ARBA" id="ARBA00022989"/>
    </source>
</evidence>
<evidence type="ECO:0000256" key="7">
    <source>
        <dbReference type="ARBA" id="ARBA00037355"/>
    </source>
</evidence>
<dbReference type="CDD" id="cd06259">
    <property type="entry name" value="YdcF-like"/>
    <property type="match status" value="1"/>
</dbReference>